<dbReference type="EMBL" id="CP003609">
    <property type="protein sequence ID" value="AFY85539.1"/>
    <property type="molecule type" value="Genomic_DNA"/>
</dbReference>
<dbReference type="RefSeq" id="WP_015152091.1">
    <property type="nucleotide sequence ID" value="NC_019694.1"/>
</dbReference>
<protein>
    <submittedName>
        <fullName evidence="1">Uncharacterized protein</fullName>
    </submittedName>
</protein>
<name>K9TU56_9CYAN</name>
<sequence length="109" mass="11971">MKINSRHPKLKAIAANPNALPQGNLTPHLESELSRAALTTPTKTMKITTSSYLWRNYSIFVNPFDGIFHAIATTPTGKLQRVAASPDRAIAAIQMDLLWTTIFHSESPG</sequence>
<proteinExistence type="predicted"/>
<geneLocation type="plasmid" evidence="1 2">
    <name>pOSCIL6304.02</name>
</geneLocation>
<dbReference type="Proteomes" id="UP000010367">
    <property type="component" value="Plasmid pOSCIL6304.02"/>
</dbReference>
<accession>K9TU56</accession>
<organism evidence="1 2">
    <name type="scientific">Oscillatoria acuminata PCC 6304</name>
    <dbReference type="NCBI Taxonomy" id="56110"/>
    <lineage>
        <taxon>Bacteria</taxon>
        <taxon>Bacillati</taxon>
        <taxon>Cyanobacteriota</taxon>
        <taxon>Cyanophyceae</taxon>
        <taxon>Oscillatoriophycideae</taxon>
        <taxon>Oscillatoriales</taxon>
        <taxon>Oscillatoriaceae</taxon>
        <taxon>Oscillatoria</taxon>
    </lineage>
</organism>
<dbReference type="KEGG" id="oac:Oscil6304_6084"/>
<keyword evidence="2" id="KW-1185">Reference proteome</keyword>
<dbReference type="InParanoid" id="K9TU56"/>
<gene>
    <name evidence="1" type="ORF">Oscil6304_6084</name>
</gene>
<evidence type="ECO:0000313" key="1">
    <source>
        <dbReference type="EMBL" id="AFY85539.1"/>
    </source>
</evidence>
<dbReference type="HOGENOM" id="CLU_2181213_0_0_3"/>
<dbReference type="AlphaFoldDB" id="K9TU56"/>
<evidence type="ECO:0000313" key="2">
    <source>
        <dbReference type="Proteomes" id="UP000010367"/>
    </source>
</evidence>
<reference evidence="1 2" key="1">
    <citation type="submission" date="2012-06" db="EMBL/GenBank/DDBJ databases">
        <title>Finished plasmid 2 of genome of Oscillatoria acuminata PCC 6304.</title>
        <authorList>
            <consortium name="US DOE Joint Genome Institute"/>
            <person name="Gugger M."/>
            <person name="Coursin T."/>
            <person name="Rippka R."/>
            <person name="Tandeau De Marsac N."/>
            <person name="Huntemann M."/>
            <person name="Wei C.-L."/>
            <person name="Han J."/>
            <person name="Detter J.C."/>
            <person name="Han C."/>
            <person name="Tapia R."/>
            <person name="Davenport K."/>
            <person name="Daligault H."/>
            <person name="Erkkila T."/>
            <person name="Gu W."/>
            <person name="Munk A.C.C."/>
            <person name="Teshima H."/>
            <person name="Xu Y."/>
            <person name="Chain P."/>
            <person name="Chen A."/>
            <person name="Krypides N."/>
            <person name="Mavromatis K."/>
            <person name="Markowitz V."/>
            <person name="Szeto E."/>
            <person name="Ivanova N."/>
            <person name="Mikhailova N."/>
            <person name="Ovchinnikova G."/>
            <person name="Pagani I."/>
            <person name="Pati A."/>
            <person name="Goodwin L."/>
            <person name="Peters L."/>
            <person name="Pitluck S."/>
            <person name="Woyke T."/>
            <person name="Kerfeld C."/>
        </authorList>
    </citation>
    <scope>NUCLEOTIDE SEQUENCE [LARGE SCALE GENOMIC DNA]</scope>
    <source>
        <strain evidence="1 2">PCC 6304</strain>
        <plasmid evidence="2">Plasmid pOSCIL6304.02</plasmid>
    </source>
</reference>
<keyword evidence="1" id="KW-0614">Plasmid</keyword>